<name>C7LZM5_ACIFD</name>
<dbReference type="PANTHER" id="PTHR11265">
    <property type="entry name" value="S-ADENOSYL-METHYLTRANSFERASE MRAW"/>
    <property type="match status" value="1"/>
</dbReference>
<feature type="binding site" evidence="6">
    <location>
        <position position="51"/>
    </location>
    <ligand>
        <name>S-adenosyl-L-methionine</name>
        <dbReference type="ChEBI" id="CHEBI:59789"/>
    </ligand>
</feature>
<reference evidence="7 8" key="1">
    <citation type="journal article" date="2009" name="Stand. Genomic Sci.">
        <title>Complete genome sequence of Acidimicrobium ferrooxidans type strain (ICP).</title>
        <authorList>
            <person name="Clum A."/>
            <person name="Nolan M."/>
            <person name="Lang E."/>
            <person name="Glavina Del Rio T."/>
            <person name="Tice H."/>
            <person name="Copeland A."/>
            <person name="Cheng J.F."/>
            <person name="Lucas S."/>
            <person name="Chen F."/>
            <person name="Bruce D."/>
            <person name="Goodwin L."/>
            <person name="Pitluck S."/>
            <person name="Ivanova N."/>
            <person name="Mavrommatis K."/>
            <person name="Mikhailova N."/>
            <person name="Pati A."/>
            <person name="Chen A."/>
            <person name="Palaniappan K."/>
            <person name="Goker M."/>
            <person name="Spring S."/>
            <person name="Land M."/>
            <person name="Hauser L."/>
            <person name="Chang Y.J."/>
            <person name="Jeffries C.C."/>
            <person name="Chain P."/>
            <person name="Bristow J."/>
            <person name="Eisen J.A."/>
            <person name="Markowitz V."/>
            <person name="Hugenholtz P."/>
            <person name="Kyrpides N.C."/>
            <person name="Klenk H.P."/>
            <person name="Lapidus A."/>
        </authorList>
    </citation>
    <scope>NUCLEOTIDE SEQUENCE [LARGE SCALE GENOMIC DNA]</scope>
    <source>
        <strain evidence="8">DSM 10331 / JCM 15462 / NBRC 103882 / ICP</strain>
    </source>
</reference>
<dbReference type="KEGG" id="afo:Afer_1252"/>
<evidence type="ECO:0000256" key="3">
    <source>
        <dbReference type="ARBA" id="ARBA00022603"/>
    </source>
</evidence>
<dbReference type="CDD" id="cd02440">
    <property type="entry name" value="AdoMet_MTases"/>
    <property type="match status" value="1"/>
</dbReference>
<dbReference type="PANTHER" id="PTHR11265:SF0">
    <property type="entry name" value="12S RRNA N4-METHYLCYTIDINE METHYLTRANSFERASE"/>
    <property type="match status" value="1"/>
</dbReference>
<feature type="binding site" evidence="6">
    <location>
        <position position="103"/>
    </location>
    <ligand>
        <name>S-adenosyl-L-methionine</name>
        <dbReference type="ChEBI" id="CHEBI:59789"/>
    </ligand>
</feature>
<comment type="function">
    <text evidence="6">Specifically methylates the N4 position of cytidine in position 1402 (C1402) of 16S rRNA.</text>
</comment>
<dbReference type="EMBL" id="CP001631">
    <property type="protein sequence ID" value="ACU54183.1"/>
    <property type="molecule type" value="Genomic_DNA"/>
</dbReference>
<dbReference type="HAMAP" id="MF_01007">
    <property type="entry name" value="16SrRNA_methyltr_H"/>
    <property type="match status" value="1"/>
</dbReference>
<dbReference type="Pfam" id="PF01795">
    <property type="entry name" value="Methyltransf_5"/>
    <property type="match status" value="1"/>
</dbReference>
<gene>
    <name evidence="6" type="primary">rsmH</name>
    <name evidence="7" type="ordered locus">Afer_1252</name>
</gene>
<evidence type="ECO:0000256" key="2">
    <source>
        <dbReference type="ARBA" id="ARBA00022552"/>
    </source>
</evidence>
<dbReference type="SUPFAM" id="SSF81799">
    <property type="entry name" value="Putative methyltransferase TM0872, insert domain"/>
    <property type="match status" value="1"/>
</dbReference>
<dbReference type="AlphaFoldDB" id="C7LZM5"/>
<keyword evidence="4 6" id="KW-0808">Transferase</keyword>
<feature type="binding site" evidence="6">
    <location>
        <position position="96"/>
    </location>
    <ligand>
        <name>S-adenosyl-L-methionine</name>
        <dbReference type="ChEBI" id="CHEBI:59789"/>
    </ligand>
</feature>
<dbReference type="NCBIfam" id="TIGR00006">
    <property type="entry name" value="16S rRNA (cytosine(1402)-N(4))-methyltransferase RsmH"/>
    <property type="match status" value="1"/>
</dbReference>
<dbReference type="STRING" id="525909.Afer_1252"/>
<dbReference type="HOGENOM" id="CLU_038422_3_0_11"/>
<dbReference type="GO" id="GO:0070475">
    <property type="term" value="P:rRNA base methylation"/>
    <property type="evidence" value="ECO:0007669"/>
    <property type="project" value="UniProtKB-UniRule"/>
</dbReference>
<comment type="similarity">
    <text evidence="1 6">Belongs to the methyltransferase superfamily. RsmH family.</text>
</comment>
<dbReference type="GO" id="GO:0005737">
    <property type="term" value="C:cytoplasm"/>
    <property type="evidence" value="ECO:0007669"/>
    <property type="project" value="UniProtKB-SubCell"/>
</dbReference>
<dbReference type="Gene3D" id="1.10.150.170">
    <property type="entry name" value="Putative methyltransferase TM0872, insert domain"/>
    <property type="match status" value="1"/>
</dbReference>
<keyword evidence="6" id="KW-0963">Cytoplasm</keyword>
<keyword evidence="2 6" id="KW-0698">rRNA processing</keyword>
<sequence>MAEPIHLPVMVAEVVRAVEPQGRRVLDVTVGLGGHAAALLDAGAALVIGLDRDPEALHLAARRLEAFGDRFEPVRGTFRDLARVVGARRIDAVIADLGVSSLQLDHAQRGFSFRLAGPLDMRMDPEAPTSAASLLASLDEDGLTELLRRGEVGPLARRYARAILAAMPTTTEQLAEVVVEATPPSRRTTRRHPATLVFQALRLAVNDELGQLTALLPAAFEALEVGGVLAVLTYHSLEDRLVKRFFEVAERGGAPRTTPAGSWTSVLERRPRRGVVPSDDEVARNPRARSARLRVARKLAVADLAPAWEREVHEWLALR</sequence>
<organism evidence="7 8">
    <name type="scientific">Acidimicrobium ferrooxidans (strain DSM 10331 / JCM 15462 / NBRC 103882 / ICP)</name>
    <dbReference type="NCBI Taxonomy" id="525909"/>
    <lineage>
        <taxon>Bacteria</taxon>
        <taxon>Bacillati</taxon>
        <taxon>Actinomycetota</taxon>
        <taxon>Acidimicrobiia</taxon>
        <taxon>Acidimicrobiales</taxon>
        <taxon>Acidimicrobiaceae</taxon>
        <taxon>Acidimicrobium</taxon>
    </lineage>
</organism>
<keyword evidence="8" id="KW-1185">Reference proteome</keyword>
<proteinExistence type="inferred from homology"/>
<dbReference type="EC" id="2.1.1.199" evidence="6"/>
<feature type="binding site" evidence="6">
    <location>
        <begin position="33"/>
        <end position="35"/>
    </location>
    <ligand>
        <name>S-adenosyl-L-methionine</name>
        <dbReference type="ChEBI" id="CHEBI:59789"/>
    </ligand>
</feature>
<evidence type="ECO:0000313" key="8">
    <source>
        <dbReference type="Proteomes" id="UP000000771"/>
    </source>
</evidence>
<accession>C7LZM5</accession>
<evidence type="ECO:0000256" key="6">
    <source>
        <dbReference type="HAMAP-Rule" id="MF_01007"/>
    </source>
</evidence>
<keyword evidence="3 6" id="KW-0489">Methyltransferase</keyword>
<comment type="subcellular location">
    <subcellularLocation>
        <location evidence="6">Cytoplasm</location>
    </subcellularLocation>
</comment>
<evidence type="ECO:0000256" key="5">
    <source>
        <dbReference type="ARBA" id="ARBA00022691"/>
    </source>
</evidence>
<dbReference type="SUPFAM" id="SSF53335">
    <property type="entry name" value="S-adenosyl-L-methionine-dependent methyltransferases"/>
    <property type="match status" value="1"/>
</dbReference>
<feature type="binding site" evidence="6">
    <location>
        <position position="78"/>
    </location>
    <ligand>
        <name>S-adenosyl-L-methionine</name>
        <dbReference type="ChEBI" id="CHEBI:59789"/>
    </ligand>
</feature>
<evidence type="ECO:0000313" key="7">
    <source>
        <dbReference type="EMBL" id="ACU54183.1"/>
    </source>
</evidence>
<dbReference type="GO" id="GO:0071424">
    <property type="term" value="F:rRNA (cytosine-N4-)-methyltransferase activity"/>
    <property type="evidence" value="ECO:0007669"/>
    <property type="project" value="UniProtKB-UniRule"/>
</dbReference>
<dbReference type="Gene3D" id="3.40.50.150">
    <property type="entry name" value="Vaccinia Virus protein VP39"/>
    <property type="match status" value="1"/>
</dbReference>
<evidence type="ECO:0000256" key="1">
    <source>
        <dbReference type="ARBA" id="ARBA00010396"/>
    </source>
</evidence>
<dbReference type="eggNOG" id="COG0275">
    <property type="taxonomic scope" value="Bacteria"/>
</dbReference>
<dbReference type="RefSeq" id="WP_015798669.1">
    <property type="nucleotide sequence ID" value="NC_013124.1"/>
</dbReference>
<protein>
    <recommendedName>
        <fullName evidence="6">Ribosomal RNA small subunit methyltransferase H</fullName>
        <ecNumber evidence="6">2.1.1.199</ecNumber>
    </recommendedName>
    <alternativeName>
        <fullName evidence="6">16S rRNA m(4)C1402 methyltransferase</fullName>
    </alternativeName>
    <alternativeName>
        <fullName evidence="6">rRNA (cytosine-N(4)-)-methyltransferase RsmH</fullName>
    </alternativeName>
</protein>
<keyword evidence="5 6" id="KW-0949">S-adenosyl-L-methionine</keyword>
<evidence type="ECO:0000256" key="4">
    <source>
        <dbReference type="ARBA" id="ARBA00022679"/>
    </source>
</evidence>
<dbReference type="InterPro" id="IPR029063">
    <property type="entry name" value="SAM-dependent_MTases_sf"/>
</dbReference>
<comment type="catalytic activity">
    <reaction evidence="6">
        <text>cytidine(1402) in 16S rRNA + S-adenosyl-L-methionine = N(4)-methylcytidine(1402) in 16S rRNA + S-adenosyl-L-homocysteine + H(+)</text>
        <dbReference type="Rhea" id="RHEA:42928"/>
        <dbReference type="Rhea" id="RHEA-COMP:10286"/>
        <dbReference type="Rhea" id="RHEA-COMP:10287"/>
        <dbReference type="ChEBI" id="CHEBI:15378"/>
        <dbReference type="ChEBI" id="CHEBI:57856"/>
        <dbReference type="ChEBI" id="CHEBI:59789"/>
        <dbReference type="ChEBI" id="CHEBI:74506"/>
        <dbReference type="ChEBI" id="CHEBI:82748"/>
        <dbReference type="EC" id="2.1.1.199"/>
    </reaction>
</comment>
<dbReference type="InterPro" id="IPR002903">
    <property type="entry name" value="RsmH"/>
</dbReference>
<dbReference type="InterPro" id="IPR023397">
    <property type="entry name" value="SAM-dep_MeTrfase_MraW_recog"/>
</dbReference>
<dbReference type="PIRSF" id="PIRSF004486">
    <property type="entry name" value="MraW"/>
    <property type="match status" value="1"/>
</dbReference>
<dbReference type="Proteomes" id="UP000000771">
    <property type="component" value="Chromosome"/>
</dbReference>